<reference evidence="4" key="1">
    <citation type="submission" date="2016-10" db="EMBL/GenBank/DDBJ databases">
        <authorList>
            <person name="Varghese N."/>
            <person name="Submissions S."/>
        </authorList>
    </citation>
    <scope>NUCLEOTIDE SEQUENCE [LARGE SCALE GENOMIC DNA]</scope>
    <source>
        <strain evidence="4">CGMCC 1.6992</strain>
    </source>
</reference>
<keyword evidence="2 3" id="KW-0378">Hydrolase</keyword>
<protein>
    <submittedName>
        <fullName evidence="3">Acyl-CoA thioester hydrolase</fullName>
    </submittedName>
</protein>
<dbReference type="Proteomes" id="UP000199446">
    <property type="component" value="Unassembled WGS sequence"/>
</dbReference>
<dbReference type="GO" id="GO:0047617">
    <property type="term" value="F:fatty acyl-CoA hydrolase activity"/>
    <property type="evidence" value="ECO:0007669"/>
    <property type="project" value="TreeGrafter"/>
</dbReference>
<dbReference type="Pfam" id="PF13279">
    <property type="entry name" value="4HBT_2"/>
    <property type="match status" value="1"/>
</dbReference>
<dbReference type="InterPro" id="IPR050563">
    <property type="entry name" value="4-hydroxybenzoyl-CoA_TE"/>
</dbReference>
<organism evidence="3 4">
    <name type="scientific">Thermus arciformis</name>
    <dbReference type="NCBI Taxonomy" id="482827"/>
    <lineage>
        <taxon>Bacteria</taxon>
        <taxon>Thermotogati</taxon>
        <taxon>Deinococcota</taxon>
        <taxon>Deinococci</taxon>
        <taxon>Thermales</taxon>
        <taxon>Thermaceae</taxon>
        <taxon>Thermus</taxon>
    </lineage>
</organism>
<evidence type="ECO:0000313" key="3">
    <source>
        <dbReference type="EMBL" id="SDF33282.1"/>
    </source>
</evidence>
<evidence type="ECO:0000256" key="1">
    <source>
        <dbReference type="ARBA" id="ARBA00005953"/>
    </source>
</evidence>
<dbReference type="STRING" id="482827.SAMN04488243_1424"/>
<comment type="similarity">
    <text evidence="1">Belongs to the 4-hydroxybenzoyl-CoA thioesterase family.</text>
</comment>
<keyword evidence="4" id="KW-1185">Reference proteome</keyword>
<dbReference type="AlphaFoldDB" id="A0A1G7K7Y1"/>
<dbReference type="PANTHER" id="PTHR31793">
    <property type="entry name" value="4-HYDROXYBENZOYL-COA THIOESTERASE FAMILY MEMBER"/>
    <property type="match status" value="1"/>
</dbReference>
<dbReference type="RefSeq" id="WP_093008481.1">
    <property type="nucleotide sequence ID" value="NZ_FNBC01000042.1"/>
</dbReference>
<name>A0A1G7K7Y1_9DEIN</name>
<evidence type="ECO:0000256" key="2">
    <source>
        <dbReference type="ARBA" id="ARBA00022801"/>
    </source>
</evidence>
<accession>A0A1G7K7Y1</accession>
<dbReference type="InterPro" id="IPR029069">
    <property type="entry name" value="HotDog_dom_sf"/>
</dbReference>
<sequence>MEGFPVKVSVQVRFRDLDALGHVNNAVYLTYFEVARAAYFRRLEEDWVARGHFILARAEVDFLRPIHLEDPVEVGVRVVRIGRSSFDMEYRVEARGEEAARGRTVQVWLEGGRPAPLPQAIRARIAEVEGRPLSEVPLEGGSGGP</sequence>
<dbReference type="OrthoDB" id="9799036at2"/>
<evidence type="ECO:0000313" key="4">
    <source>
        <dbReference type="Proteomes" id="UP000199446"/>
    </source>
</evidence>
<gene>
    <name evidence="3" type="ORF">SAMN04488243_1424</name>
</gene>
<dbReference type="Gene3D" id="3.10.129.10">
    <property type="entry name" value="Hotdog Thioesterase"/>
    <property type="match status" value="1"/>
</dbReference>
<dbReference type="SUPFAM" id="SSF54637">
    <property type="entry name" value="Thioesterase/thiol ester dehydrase-isomerase"/>
    <property type="match status" value="1"/>
</dbReference>
<proteinExistence type="inferred from homology"/>
<dbReference type="PANTHER" id="PTHR31793:SF27">
    <property type="entry name" value="NOVEL THIOESTERASE SUPERFAMILY DOMAIN AND SAPOSIN A-TYPE DOMAIN CONTAINING PROTEIN (0610012H03RIK)"/>
    <property type="match status" value="1"/>
</dbReference>
<dbReference type="EMBL" id="FNBC01000042">
    <property type="protein sequence ID" value="SDF33282.1"/>
    <property type="molecule type" value="Genomic_DNA"/>
</dbReference>
<dbReference type="CDD" id="cd00586">
    <property type="entry name" value="4HBT"/>
    <property type="match status" value="1"/>
</dbReference>